<keyword evidence="2" id="KW-0677">Repeat</keyword>
<proteinExistence type="predicted"/>
<keyword evidence="4" id="KW-1185">Reference proteome</keyword>
<dbReference type="Proteomes" id="UP000001554">
    <property type="component" value="Chromosome 2"/>
</dbReference>
<dbReference type="GeneID" id="118409129"/>
<dbReference type="InterPro" id="IPR011333">
    <property type="entry name" value="SKP1/BTB/POZ_sf"/>
</dbReference>
<name>A0A9J7HUD0_BRAFL</name>
<dbReference type="SMART" id="SM00225">
    <property type="entry name" value="BTB"/>
    <property type="match status" value="1"/>
</dbReference>
<dbReference type="AlphaFoldDB" id="A0A9J7HUD0"/>
<evidence type="ECO:0000313" key="5">
    <source>
        <dbReference type="RefSeq" id="XP_035665890.1"/>
    </source>
</evidence>
<evidence type="ECO:0000256" key="1">
    <source>
        <dbReference type="ARBA" id="ARBA00022441"/>
    </source>
</evidence>
<evidence type="ECO:0000313" key="4">
    <source>
        <dbReference type="Proteomes" id="UP000001554"/>
    </source>
</evidence>
<dbReference type="PROSITE" id="PS50097">
    <property type="entry name" value="BTB"/>
    <property type="match status" value="1"/>
</dbReference>
<gene>
    <name evidence="5" type="primary">LOC118409129</name>
</gene>
<protein>
    <submittedName>
        <fullName evidence="5">Kelch repeat and BTB domain-containing protein 12-like</fullName>
    </submittedName>
</protein>
<evidence type="ECO:0000256" key="2">
    <source>
        <dbReference type="ARBA" id="ARBA00022737"/>
    </source>
</evidence>
<dbReference type="RefSeq" id="XP_035665890.1">
    <property type="nucleotide sequence ID" value="XM_035809997.1"/>
</dbReference>
<dbReference type="InterPro" id="IPR000210">
    <property type="entry name" value="BTB/POZ_dom"/>
</dbReference>
<dbReference type="PANTHER" id="PTHR24412">
    <property type="entry name" value="KELCH PROTEIN"/>
    <property type="match status" value="1"/>
</dbReference>
<dbReference type="Gene3D" id="3.30.710.10">
    <property type="entry name" value="Potassium Channel Kv1.1, Chain A"/>
    <property type="match status" value="1"/>
</dbReference>
<dbReference type="SUPFAM" id="SSF54695">
    <property type="entry name" value="POZ domain"/>
    <property type="match status" value="1"/>
</dbReference>
<dbReference type="PANTHER" id="PTHR24412:SF499">
    <property type="entry name" value="KELCH REPEAT AND BTB DOMAIN-CONTAINING PROTEIN 8-LIKE ISOFORM X1"/>
    <property type="match status" value="1"/>
</dbReference>
<evidence type="ECO:0000259" key="3">
    <source>
        <dbReference type="PROSITE" id="PS50097"/>
    </source>
</evidence>
<dbReference type="OrthoDB" id="6418787at2759"/>
<dbReference type="OMA" id="QGSNREM"/>
<dbReference type="KEGG" id="bfo:118409129"/>
<keyword evidence="1" id="KW-0880">Kelch repeat</keyword>
<organism evidence="4 5">
    <name type="scientific">Branchiostoma floridae</name>
    <name type="common">Florida lancelet</name>
    <name type="synonym">Amphioxus</name>
    <dbReference type="NCBI Taxonomy" id="7739"/>
    <lineage>
        <taxon>Eukaryota</taxon>
        <taxon>Metazoa</taxon>
        <taxon>Chordata</taxon>
        <taxon>Cephalochordata</taxon>
        <taxon>Leptocardii</taxon>
        <taxon>Amphioxiformes</taxon>
        <taxon>Branchiostomatidae</taxon>
        <taxon>Branchiostoma</taxon>
    </lineage>
</organism>
<reference evidence="5" key="2">
    <citation type="submission" date="2025-08" db="UniProtKB">
        <authorList>
            <consortium name="RefSeq"/>
        </authorList>
    </citation>
    <scope>IDENTIFICATION</scope>
    <source>
        <strain evidence="5">S238N-H82</strain>
        <tissue evidence="5">Testes</tissue>
    </source>
</reference>
<dbReference type="Pfam" id="PF00651">
    <property type="entry name" value="BTB"/>
    <property type="match status" value="1"/>
</dbReference>
<accession>A0A9J7HUD0</accession>
<reference evidence="4" key="1">
    <citation type="journal article" date="2020" name="Nat. Ecol. Evol.">
        <title>Deeply conserved synteny resolves early events in vertebrate evolution.</title>
        <authorList>
            <person name="Simakov O."/>
            <person name="Marletaz F."/>
            <person name="Yue J.X."/>
            <person name="O'Connell B."/>
            <person name="Jenkins J."/>
            <person name="Brandt A."/>
            <person name="Calef R."/>
            <person name="Tung C.H."/>
            <person name="Huang T.K."/>
            <person name="Schmutz J."/>
            <person name="Satoh N."/>
            <person name="Yu J.K."/>
            <person name="Putnam N.H."/>
            <person name="Green R.E."/>
            <person name="Rokhsar D.S."/>
        </authorList>
    </citation>
    <scope>NUCLEOTIDE SEQUENCE [LARGE SCALE GENOMIC DNA]</scope>
    <source>
        <strain evidence="4">S238N-H82</strain>
    </source>
</reference>
<sequence length="168" mass="19032">MDIRNHGYPSDVLCELNTMRERAELTDVVLEVEGRSFPCHRAVLASCSPYFRSMFTSGYKEAKQEKITIKEVSKVTVATILDYAYTGRLKMEPDQVQAVMSAARLLQIDFVYRKAADYMKDHLDMSNCADVLMYADMLGDVGLQEASGRYIAFSRHFSCSSHCSTEKI</sequence>
<feature type="domain" description="BTB" evidence="3">
    <location>
        <begin position="26"/>
        <end position="93"/>
    </location>
</feature>